<evidence type="ECO:0000313" key="2">
    <source>
        <dbReference type="EMBL" id="MBX34965.1"/>
    </source>
</evidence>
<protein>
    <submittedName>
        <fullName evidence="2">Uncharacterized protein MANES_12G045400</fullName>
    </submittedName>
</protein>
<name>A0A2P2MXM3_RHIMU</name>
<dbReference type="EMBL" id="GGEC01054481">
    <property type="protein sequence ID" value="MBX34965.1"/>
    <property type="molecule type" value="Transcribed_RNA"/>
</dbReference>
<reference evidence="2" key="1">
    <citation type="submission" date="2018-02" db="EMBL/GenBank/DDBJ databases">
        <title>Rhizophora mucronata_Transcriptome.</title>
        <authorList>
            <person name="Meera S.P."/>
            <person name="Sreeshan A."/>
            <person name="Augustine A."/>
        </authorList>
    </citation>
    <scope>NUCLEOTIDE SEQUENCE</scope>
    <source>
        <tissue evidence="2">Leaf</tissue>
    </source>
</reference>
<accession>A0A2P2MXM3</accession>
<feature type="signal peptide" evidence="1">
    <location>
        <begin position="1"/>
        <end position="20"/>
    </location>
</feature>
<feature type="chain" id="PRO_5015142892" evidence="1">
    <location>
        <begin position="21"/>
        <end position="133"/>
    </location>
</feature>
<keyword evidence="1" id="KW-0732">Signal</keyword>
<proteinExistence type="predicted"/>
<evidence type="ECO:0000256" key="1">
    <source>
        <dbReference type="SAM" id="SignalP"/>
    </source>
</evidence>
<organism evidence="2">
    <name type="scientific">Rhizophora mucronata</name>
    <name type="common">Asiatic mangrove</name>
    <dbReference type="NCBI Taxonomy" id="61149"/>
    <lineage>
        <taxon>Eukaryota</taxon>
        <taxon>Viridiplantae</taxon>
        <taxon>Streptophyta</taxon>
        <taxon>Embryophyta</taxon>
        <taxon>Tracheophyta</taxon>
        <taxon>Spermatophyta</taxon>
        <taxon>Magnoliopsida</taxon>
        <taxon>eudicotyledons</taxon>
        <taxon>Gunneridae</taxon>
        <taxon>Pentapetalae</taxon>
        <taxon>rosids</taxon>
        <taxon>fabids</taxon>
        <taxon>Malpighiales</taxon>
        <taxon>Rhizophoraceae</taxon>
        <taxon>Rhizophora</taxon>
    </lineage>
</organism>
<sequence>MALLLSIALTLLCSFPTLSANKLCVPSNSGVCFMRTSLVLSFLCVKHKSLSSFVLSVQDNSESNLFVWVAALTSWTSFPSLLKPENPLGRGELISFSVFSVAAQGGHAGTSAITCSFLPSSSCSPKAIFLDIF</sequence>
<dbReference type="AlphaFoldDB" id="A0A2P2MXM3"/>